<comment type="caution">
    <text evidence="1">The sequence shown here is derived from an EMBL/GenBank/DDBJ whole genome shotgun (WGS) entry which is preliminary data.</text>
</comment>
<dbReference type="EMBL" id="CAMGYJ010000009">
    <property type="protein sequence ID" value="CAI0541344.1"/>
    <property type="molecule type" value="Genomic_DNA"/>
</dbReference>
<protein>
    <submittedName>
        <fullName evidence="1">Uncharacterized protein</fullName>
    </submittedName>
</protein>
<name>A0AAV0QAP0_9ROSI</name>
<dbReference type="AlphaFoldDB" id="A0AAV0QAP0"/>
<sequence>MDDFLSKTWICVQVNEFHRLRELEDFPGCRDKFSKRFKPRLTYMICHLEELQHVDRNLSKDPYKFKSV</sequence>
<accession>A0AAV0QAP0</accession>
<organism evidence="1 2">
    <name type="scientific">Linum tenue</name>
    <dbReference type="NCBI Taxonomy" id="586396"/>
    <lineage>
        <taxon>Eukaryota</taxon>
        <taxon>Viridiplantae</taxon>
        <taxon>Streptophyta</taxon>
        <taxon>Embryophyta</taxon>
        <taxon>Tracheophyta</taxon>
        <taxon>Spermatophyta</taxon>
        <taxon>Magnoliopsida</taxon>
        <taxon>eudicotyledons</taxon>
        <taxon>Gunneridae</taxon>
        <taxon>Pentapetalae</taxon>
        <taxon>rosids</taxon>
        <taxon>fabids</taxon>
        <taxon>Malpighiales</taxon>
        <taxon>Linaceae</taxon>
        <taxon>Linum</taxon>
    </lineage>
</organism>
<keyword evidence="2" id="KW-1185">Reference proteome</keyword>
<reference evidence="1" key="1">
    <citation type="submission" date="2022-08" db="EMBL/GenBank/DDBJ databases">
        <authorList>
            <person name="Gutierrez-Valencia J."/>
        </authorList>
    </citation>
    <scope>NUCLEOTIDE SEQUENCE</scope>
</reference>
<evidence type="ECO:0000313" key="2">
    <source>
        <dbReference type="Proteomes" id="UP001154282"/>
    </source>
</evidence>
<gene>
    <name evidence="1" type="ORF">LITE_LOCUS42056</name>
</gene>
<proteinExistence type="predicted"/>
<dbReference type="Proteomes" id="UP001154282">
    <property type="component" value="Unassembled WGS sequence"/>
</dbReference>
<evidence type="ECO:0000313" key="1">
    <source>
        <dbReference type="EMBL" id="CAI0541344.1"/>
    </source>
</evidence>